<feature type="coiled-coil region" evidence="1">
    <location>
        <begin position="121"/>
        <end position="148"/>
    </location>
</feature>
<keyword evidence="3" id="KW-0472">Membrane</keyword>
<feature type="region of interest" description="Disordered" evidence="2">
    <location>
        <begin position="365"/>
        <end position="384"/>
    </location>
</feature>
<dbReference type="Proteomes" id="UP000052268">
    <property type="component" value="Unassembled WGS sequence"/>
</dbReference>
<keyword evidence="3" id="KW-0812">Transmembrane</keyword>
<dbReference type="AlphaFoldDB" id="A0A0J7XYL3"/>
<keyword evidence="6" id="KW-1185">Reference proteome</keyword>
<dbReference type="InterPro" id="IPR050739">
    <property type="entry name" value="MFP"/>
</dbReference>
<protein>
    <submittedName>
        <fullName evidence="5">Multidrug ABC transporter permease</fullName>
    </submittedName>
</protein>
<dbReference type="Gene3D" id="1.10.287.470">
    <property type="entry name" value="Helix hairpin bin"/>
    <property type="match status" value="1"/>
</dbReference>
<evidence type="ECO:0000256" key="2">
    <source>
        <dbReference type="SAM" id="MobiDB-lite"/>
    </source>
</evidence>
<dbReference type="SUPFAM" id="SSF111369">
    <property type="entry name" value="HlyD-like secretion proteins"/>
    <property type="match status" value="2"/>
</dbReference>
<dbReference type="Pfam" id="PF25917">
    <property type="entry name" value="BSH_RND"/>
    <property type="match status" value="1"/>
</dbReference>
<reference evidence="5 6" key="1">
    <citation type="journal article" date="2015" name="G3 (Bethesda)">
        <title>Insights into Ongoing Evolution of the Hexachlorocyclohexane Catabolic Pathway from Comparative Genomics of Ten Sphingomonadaceae Strains.</title>
        <authorList>
            <person name="Pearce S.L."/>
            <person name="Oakeshott J.G."/>
            <person name="Pandey G."/>
        </authorList>
    </citation>
    <scope>NUCLEOTIDE SEQUENCE [LARGE SCALE GENOMIC DNA]</scope>
    <source>
        <strain evidence="5 6">LL02</strain>
    </source>
</reference>
<keyword evidence="1" id="KW-0175">Coiled coil</keyword>
<evidence type="ECO:0000256" key="3">
    <source>
        <dbReference type="SAM" id="Phobius"/>
    </source>
</evidence>
<dbReference type="OrthoDB" id="9811754at2"/>
<dbReference type="Gene3D" id="2.40.30.170">
    <property type="match status" value="1"/>
</dbReference>
<dbReference type="PATRIC" id="fig|1114963.3.peg.1941"/>
<feature type="domain" description="Multidrug resistance protein MdtA-like barrel-sandwich hybrid" evidence="4">
    <location>
        <begin position="67"/>
        <end position="263"/>
    </location>
</feature>
<evidence type="ECO:0000256" key="1">
    <source>
        <dbReference type="SAM" id="Coils"/>
    </source>
</evidence>
<dbReference type="Gene3D" id="2.40.50.100">
    <property type="match status" value="1"/>
</dbReference>
<gene>
    <name evidence="5" type="ORF">V474_15570</name>
</gene>
<accession>A0A0J7XYL3</accession>
<organism evidence="5 6">
    <name type="scientific">Novosphingobium barchaimii LL02</name>
    <dbReference type="NCBI Taxonomy" id="1114963"/>
    <lineage>
        <taxon>Bacteria</taxon>
        <taxon>Pseudomonadati</taxon>
        <taxon>Pseudomonadota</taxon>
        <taxon>Alphaproteobacteria</taxon>
        <taxon>Sphingomonadales</taxon>
        <taxon>Sphingomonadaceae</taxon>
        <taxon>Novosphingobium</taxon>
    </lineage>
</organism>
<dbReference type="RefSeq" id="WP_059151216.1">
    <property type="nucleotide sequence ID" value="NZ_KQ130453.1"/>
</dbReference>
<dbReference type="GO" id="GO:0055085">
    <property type="term" value="P:transmembrane transport"/>
    <property type="evidence" value="ECO:0007669"/>
    <property type="project" value="InterPro"/>
</dbReference>
<comment type="caution">
    <text evidence="5">The sequence shown here is derived from an EMBL/GenBank/DDBJ whole genome shotgun (WGS) entry which is preliminary data.</text>
</comment>
<proteinExistence type="predicted"/>
<dbReference type="PANTHER" id="PTHR30386:SF24">
    <property type="entry name" value="MULTIDRUG RESISTANCE EFFLUX PUMP"/>
    <property type="match status" value="1"/>
</dbReference>
<sequence>MAETSPPQDPENEPSSAGRRALSGRTKAILIVVAVIALVAAGLWYWRHKTYGQYFQETDDAQIRADTVAIAPKVSGYVTEVLVNDNQDVKQGEALARIDPGDYDAKVAQARAQIAQAVAGAENARAGIAEQRAAIVQAEAQLAAARTKAAHDAAEVARYVPLAASGAETRQQLDQLRLAAAQSAQQLRQQQAALEMQKRHVAGIEAQVRQAEAQGQGARAQLDAAGIDLSATRLTAPIAGRIGDKTVRIGQFVQAGTRLMSVVPLSKLYVVANFKETQLALMRPGQPAKISVDALSGVEVDGRVASVSPGTGAQFSILPPENATGNFTKIVQRVPVRLVIEAPASARKVLLPGLSVKVTVDTRSAKDELQRIQDDQERLEAKAR</sequence>
<evidence type="ECO:0000313" key="5">
    <source>
        <dbReference type="EMBL" id="KMS56368.1"/>
    </source>
</evidence>
<name>A0A0J7XYL3_9SPHN</name>
<dbReference type="EMBL" id="JACU01000004">
    <property type="protein sequence ID" value="KMS56368.1"/>
    <property type="molecule type" value="Genomic_DNA"/>
</dbReference>
<evidence type="ECO:0000259" key="4">
    <source>
        <dbReference type="Pfam" id="PF25917"/>
    </source>
</evidence>
<evidence type="ECO:0000313" key="6">
    <source>
        <dbReference type="Proteomes" id="UP000052268"/>
    </source>
</evidence>
<keyword evidence="3" id="KW-1133">Transmembrane helix</keyword>
<feature type="coiled-coil region" evidence="1">
    <location>
        <begin position="173"/>
        <end position="214"/>
    </location>
</feature>
<dbReference type="InterPro" id="IPR058625">
    <property type="entry name" value="MdtA-like_BSH"/>
</dbReference>
<feature type="transmembrane region" description="Helical" evidence="3">
    <location>
        <begin position="28"/>
        <end position="46"/>
    </location>
</feature>
<dbReference type="PANTHER" id="PTHR30386">
    <property type="entry name" value="MEMBRANE FUSION SUBUNIT OF EMRAB-TOLC MULTIDRUG EFFLUX PUMP"/>
    <property type="match status" value="1"/>
</dbReference>
<feature type="region of interest" description="Disordered" evidence="2">
    <location>
        <begin position="1"/>
        <end position="20"/>
    </location>
</feature>